<gene>
    <name evidence="1" type="ORF">LOB39_09075</name>
</gene>
<dbReference type="InterPro" id="IPR027417">
    <property type="entry name" value="P-loop_NTPase"/>
</dbReference>
<name>A0ABD4SCT3_9LACO</name>
<dbReference type="InterPro" id="IPR052922">
    <property type="entry name" value="Cytidylate_Kinase-2"/>
</dbReference>
<dbReference type="AlphaFoldDB" id="A0ABD4SCT3"/>
<organism evidence="1 2">
    <name type="scientific">Lactobacillus delbrueckii subsp. allosunkii</name>
    <dbReference type="NCBI Taxonomy" id="1050107"/>
    <lineage>
        <taxon>Bacteria</taxon>
        <taxon>Bacillati</taxon>
        <taxon>Bacillota</taxon>
        <taxon>Bacilli</taxon>
        <taxon>Lactobacillales</taxon>
        <taxon>Lactobacillaceae</taxon>
        <taxon>Lactobacillus</taxon>
    </lineage>
</organism>
<dbReference type="PANTHER" id="PTHR37816">
    <property type="entry name" value="YALI0E33011P"/>
    <property type="match status" value="1"/>
</dbReference>
<accession>A0ABD4SCT3</accession>
<dbReference type="PANTHER" id="PTHR37816:SF3">
    <property type="entry name" value="MODULATES DNA TOPOLOGY"/>
    <property type="match status" value="1"/>
</dbReference>
<dbReference type="EMBL" id="JAJNUD010000031">
    <property type="protein sequence ID" value="MCD5518697.1"/>
    <property type="molecule type" value="Genomic_DNA"/>
</dbReference>
<dbReference type="Proteomes" id="UP001320314">
    <property type="component" value="Unassembled WGS sequence"/>
</dbReference>
<dbReference type="Gene3D" id="3.40.50.300">
    <property type="entry name" value="P-loop containing nucleotide triphosphate hydrolases"/>
    <property type="match status" value="1"/>
</dbReference>
<dbReference type="RefSeq" id="WP_231523814.1">
    <property type="nucleotide sequence ID" value="NZ_JAJNUD010000031.1"/>
</dbReference>
<evidence type="ECO:0000313" key="1">
    <source>
        <dbReference type="EMBL" id="MCD5518697.1"/>
    </source>
</evidence>
<dbReference type="SUPFAM" id="SSF52540">
    <property type="entry name" value="P-loop containing nucleoside triphosphate hydrolases"/>
    <property type="match status" value="1"/>
</dbReference>
<proteinExistence type="predicted"/>
<reference evidence="1 2" key="1">
    <citation type="submission" date="2021-12" db="EMBL/GenBank/DDBJ databases">
        <title>Antimicrobial susceptibility of Lactobacillus delbrueckii subsp. lactis obtained from milk products and other habitats.</title>
        <authorList>
            <person name="Shani N."/>
        </authorList>
    </citation>
    <scope>NUCLEOTIDE SEQUENCE [LARGE SCALE GENOMIC DNA]</scope>
    <source>
        <strain evidence="1 2">CIRM BIA 266</strain>
    </source>
</reference>
<dbReference type="NCBIfam" id="NF005576">
    <property type="entry name" value="PRK07261.1"/>
    <property type="match status" value="1"/>
</dbReference>
<protein>
    <submittedName>
        <fullName evidence="1">DNA topology modulation protein</fullName>
    </submittedName>
</protein>
<comment type="caution">
    <text evidence="1">The sequence shown here is derived from an EMBL/GenBank/DDBJ whole genome shotgun (WGS) entry which is preliminary data.</text>
</comment>
<sequence>MKIAVMGYSGSGKSTLSRKLGELYQVPVLHLDSVQFLPNWKTRSTEEQGKIVQTFLNDNPSGWVIDGNYNKLSYERRIIEADIIIQLLFSRKDCLLRCINRYRTYKGKTRPDMAVGCDEKLDFDFIKWILWDGRSKNIQDRYVRVQNEYPSKVVVLCNQQQLTGYLQNLKD</sequence>
<evidence type="ECO:0000313" key="2">
    <source>
        <dbReference type="Proteomes" id="UP001320314"/>
    </source>
</evidence>